<evidence type="ECO:0000256" key="5">
    <source>
        <dbReference type="ARBA" id="ARBA00023242"/>
    </source>
</evidence>
<evidence type="ECO:0000313" key="10">
    <source>
        <dbReference type="Proteomes" id="UP000027730"/>
    </source>
</evidence>
<dbReference type="GO" id="GO:0006260">
    <property type="term" value="P:DNA replication"/>
    <property type="evidence" value="ECO:0007669"/>
    <property type="project" value="UniProtKB-KW"/>
</dbReference>
<dbReference type="PIRSF" id="PIRSF036949">
    <property type="entry name" value="RPA32"/>
    <property type="match status" value="1"/>
</dbReference>
<keyword evidence="3" id="KW-0235">DNA replication</keyword>
<keyword evidence="5" id="KW-0539">Nucleus</keyword>
<dbReference type="GO" id="GO:0000781">
    <property type="term" value="C:chromosome, telomeric region"/>
    <property type="evidence" value="ECO:0007669"/>
    <property type="project" value="TreeGrafter"/>
</dbReference>
<dbReference type="GO" id="GO:0003697">
    <property type="term" value="F:single-stranded DNA binding"/>
    <property type="evidence" value="ECO:0007669"/>
    <property type="project" value="TreeGrafter"/>
</dbReference>
<dbReference type="GeneID" id="25413697"/>
<dbReference type="CDD" id="cd04478">
    <property type="entry name" value="RPA2_DBD_D"/>
    <property type="match status" value="1"/>
</dbReference>
<organism evidence="9 10">
    <name type="scientific">Aureobasidium namibiae CBS 147.97</name>
    <dbReference type="NCBI Taxonomy" id="1043004"/>
    <lineage>
        <taxon>Eukaryota</taxon>
        <taxon>Fungi</taxon>
        <taxon>Dikarya</taxon>
        <taxon>Ascomycota</taxon>
        <taxon>Pezizomycotina</taxon>
        <taxon>Dothideomycetes</taxon>
        <taxon>Dothideomycetidae</taxon>
        <taxon>Dothideales</taxon>
        <taxon>Saccotheciaceae</taxon>
        <taxon>Aureobasidium</taxon>
    </lineage>
</organism>
<dbReference type="OrthoDB" id="25571at2759"/>
<dbReference type="EMBL" id="KL584711">
    <property type="protein sequence ID" value="KEQ72447.1"/>
    <property type="molecule type" value="Genomic_DNA"/>
</dbReference>
<gene>
    <name evidence="9" type="ORF">M436DRAFT_64451</name>
</gene>
<reference evidence="9 10" key="1">
    <citation type="journal article" date="2014" name="BMC Genomics">
        <title>Genome sequencing of four Aureobasidium pullulans varieties: biotechnological potential, stress tolerance, and description of new species.</title>
        <authorList>
            <person name="Gostin Ar C."/>
            <person name="Ohm R.A."/>
            <person name="Kogej T."/>
            <person name="Sonjak S."/>
            <person name="Turk M."/>
            <person name="Zajc J."/>
            <person name="Zalar P."/>
            <person name="Grube M."/>
            <person name="Sun H."/>
            <person name="Han J."/>
            <person name="Sharma A."/>
            <person name="Chiniquy J."/>
            <person name="Ngan C.Y."/>
            <person name="Lipzen A."/>
            <person name="Barry K."/>
            <person name="Grigoriev I.V."/>
            <person name="Gunde-Cimerman N."/>
        </authorList>
    </citation>
    <scope>NUCLEOTIDE SEQUENCE [LARGE SCALE GENOMIC DNA]</scope>
    <source>
        <strain evidence="9 10">CBS 147.97</strain>
    </source>
</reference>
<dbReference type="Gene3D" id="1.10.10.10">
    <property type="entry name" value="Winged helix-like DNA-binding domain superfamily/Winged helix DNA-binding domain"/>
    <property type="match status" value="1"/>
</dbReference>
<dbReference type="InterPro" id="IPR014892">
    <property type="entry name" value="RPA_C"/>
</dbReference>
<dbReference type="PANTHER" id="PTHR13989:SF16">
    <property type="entry name" value="REPLICATION PROTEIN A2"/>
    <property type="match status" value="1"/>
</dbReference>
<dbReference type="GO" id="GO:0035861">
    <property type="term" value="C:site of double-strand break"/>
    <property type="evidence" value="ECO:0007669"/>
    <property type="project" value="TreeGrafter"/>
</dbReference>
<feature type="domain" description="OB" evidence="7">
    <location>
        <begin position="77"/>
        <end position="154"/>
    </location>
</feature>
<dbReference type="SUPFAM" id="SSF46785">
    <property type="entry name" value="Winged helix' DNA-binding domain"/>
    <property type="match status" value="1"/>
</dbReference>
<dbReference type="InterPro" id="IPR014646">
    <property type="entry name" value="Rfa2/RPA32"/>
</dbReference>
<evidence type="ECO:0000259" key="7">
    <source>
        <dbReference type="Pfam" id="PF01336"/>
    </source>
</evidence>
<dbReference type="SUPFAM" id="SSF50249">
    <property type="entry name" value="Nucleic acid-binding proteins"/>
    <property type="match status" value="1"/>
</dbReference>
<evidence type="ECO:0000256" key="3">
    <source>
        <dbReference type="ARBA" id="ARBA00022705"/>
    </source>
</evidence>
<dbReference type="Pfam" id="PF01336">
    <property type="entry name" value="tRNA_anti-codon"/>
    <property type="match status" value="1"/>
</dbReference>
<name>A0A074WRV8_9PEZI</name>
<sequence length="271" mass="29348">MEAILTTADYGYSATSYGAQGGNEDGGFMAGSQDSPSAKKSYGKETLRPVTIKQLLEAEQPDSENFAIDGSELTTISFVGQVRNISKQTTNITYNLDDGTGTIEVKVWIDMETAQNDEEGGAKAGVVENAYARVWGKLKTFGKRHVVAQQIRPITDLNEVNHHMLEATYVHLFFTRGPLGAQQQGQQGQGASNGGQFNAGGTLPAGVSSHARKVFQCMQNTPQINEGLHVQDMASRTGMDIADVLKGTDELQSMGKIYNTVDDQTWCLLDM</sequence>
<dbReference type="GO" id="GO:0006289">
    <property type="term" value="P:nucleotide-excision repair"/>
    <property type="evidence" value="ECO:0007669"/>
    <property type="project" value="TreeGrafter"/>
</dbReference>
<evidence type="ECO:0000256" key="4">
    <source>
        <dbReference type="ARBA" id="ARBA00023125"/>
    </source>
</evidence>
<feature type="region of interest" description="Disordered" evidence="6">
    <location>
        <begin position="181"/>
        <end position="203"/>
    </location>
</feature>
<dbReference type="InterPro" id="IPR004365">
    <property type="entry name" value="NA-bd_OB_tRNA"/>
</dbReference>
<dbReference type="GO" id="GO:0005662">
    <property type="term" value="C:DNA replication factor A complex"/>
    <property type="evidence" value="ECO:0007669"/>
    <property type="project" value="TreeGrafter"/>
</dbReference>
<evidence type="ECO:0000256" key="1">
    <source>
        <dbReference type="ARBA" id="ARBA00004123"/>
    </source>
</evidence>
<proteinExistence type="inferred from homology"/>
<accession>A0A074WRV8</accession>
<dbReference type="Pfam" id="PF08784">
    <property type="entry name" value="RPA_C"/>
    <property type="match status" value="1"/>
</dbReference>
<dbReference type="AlphaFoldDB" id="A0A074WRV8"/>
<feature type="domain" description="Replication protein A C-terminal" evidence="8">
    <location>
        <begin position="171"/>
        <end position="264"/>
    </location>
</feature>
<dbReference type="InterPro" id="IPR036390">
    <property type="entry name" value="WH_DNA-bd_sf"/>
</dbReference>
<dbReference type="RefSeq" id="XP_013426706.1">
    <property type="nucleotide sequence ID" value="XM_013571252.1"/>
</dbReference>
<dbReference type="PANTHER" id="PTHR13989">
    <property type="entry name" value="REPLICATION PROTEIN A-RELATED"/>
    <property type="match status" value="1"/>
</dbReference>
<comment type="similarity">
    <text evidence="2">Belongs to the replication factor A protein 2 family.</text>
</comment>
<evidence type="ECO:0000313" key="9">
    <source>
        <dbReference type="EMBL" id="KEQ72447.1"/>
    </source>
</evidence>
<evidence type="ECO:0000256" key="2">
    <source>
        <dbReference type="ARBA" id="ARBA00007815"/>
    </source>
</evidence>
<evidence type="ECO:0000259" key="8">
    <source>
        <dbReference type="Pfam" id="PF08784"/>
    </source>
</evidence>
<keyword evidence="10" id="KW-1185">Reference proteome</keyword>
<dbReference type="Gene3D" id="2.40.50.140">
    <property type="entry name" value="Nucleic acid-binding proteins"/>
    <property type="match status" value="1"/>
</dbReference>
<dbReference type="InterPro" id="IPR040260">
    <property type="entry name" value="RFA2-like"/>
</dbReference>
<dbReference type="InterPro" id="IPR036388">
    <property type="entry name" value="WH-like_DNA-bd_sf"/>
</dbReference>
<evidence type="ECO:0000256" key="6">
    <source>
        <dbReference type="SAM" id="MobiDB-lite"/>
    </source>
</evidence>
<dbReference type="HOGENOM" id="CLU_051033_0_1_1"/>
<comment type="subcellular location">
    <subcellularLocation>
        <location evidence="1">Nucleus</location>
    </subcellularLocation>
</comment>
<protein>
    <submittedName>
        <fullName evidence="9">Replication protein A, subunit RPA32</fullName>
    </submittedName>
</protein>
<dbReference type="InterPro" id="IPR012340">
    <property type="entry name" value="NA-bd_OB-fold"/>
</dbReference>
<keyword evidence="4" id="KW-0238">DNA-binding</keyword>
<feature type="region of interest" description="Disordered" evidence="6">
    <location>
        <begin position="21"/>
        <end position="44"/>
    </location>
</feature>
<dbReference type="Proteomes" id="UP000027730">
    <property type="component" value="Unassembled WGS sequence"/>
</dbReference>
<dbReference type="STRING" id="1043004.A0A074WRV8"/>
<dbReference type="GO" id="GO:0000724">
    <property type="term" value="P:double-strand break repair via homologous recombination"/>
    <property type="evidence" value="ECO:0007669"/>
    <property type="project" value="TreeGrafter"/>
</dbReference>